<keyword evidence="2" id="KW-0472">Membrane</keyword>
<dbReference type="Proteomes" id="UP001322138">
    <property type="component" value="Unassembled WGS sequence"/>
</dbReference>
<feature type="region of interest" description="Disordered" evidence="1">
    <location>
        <begin position="91"/>
        <end position="140"/>
    </location>
</feature>
<keyword evidence="2" id="KW-0812">Transmembrane</keyword>
<feature type="region of interest" description="Disordered" evidence="1">
    <location>
        <begin position="216"/>
        <end position="239"/>
    </location>
</feature>
<feature type="compositionally biased region" description="Polar residues" evidence="1">
    <location>
        <begin position="185"/>
        <end position="199"/>
    </location>
</feature>
<protein>
    <recommendedName>
        <fullName evidence="5">Apple domain-containing protein</fullName>
    </recommendedName>
</protein>
<name>A0ABR0FZY1_9PEZI</name>
<sequence>MMDIYRPSTRDSQRAFLQSQQQQPRYSHDRRVSQATSGATTAVQSQLSLTSPLYSDEKSVVEPPLPDPLRVQGSVNVPGTYPLATVNAAQRNGAQPGGFNWPSDGDLDPLPRYPGTPAAAPSTLAVPPIEREKKPRAPGTICGVRKGPFLLLSAVAGLVLLAIAVGVGVGVGLSKKPSDDEIAASLSSPKSSTTDHPLPNNLQTTIFLTATYTPTPTSTATSGTPSAKPTGLGCPQSQGQHYTSNNNKKFITLCGVDYSDDGEAKNISNAKVKSLRDCLELCSKKKECTGAGWGVMEGDKVGEHTCWMKNGLNSSHESRGDWAFGVLLGE</sequence>
<feature type="region of interest" description="Disordered" evidence="1">
    <location>
        <begin position="1"/>
        <end position="45"/>
    </location>
</feature>
<feature type="compositionally biased region" description="Low complexity" evidence="1">
    <location>
        <begin position="216"/>
        <end position="230"/>
    </location>
</feature>
<keyword evidence="2" id="KW-1133">Transmembrane helix</keyword>
<keyword evidence="4" id="KW-1185">Reference proteome</keyword>
<comment type="caution">
    <text evidence="3">The sequence shown here is derived from an EMBL/GenBank/DDBJ whole genome shotgun (WGS) entry which is preliminary data.</text>
</comment>
<proteinExistence type="predicted"/>
<feature type="region of interest" description="Disordered" evidence="1">
    <location>
        <begin position="178"/>
        <end position="199"/>
    </location>
</feature>
<evidence type="ECO:0000313" key="3">
    <source>
        <dbReference type="EMBL" id="KAK4649001.1"/>
    </source>
</evidence>
<feature type="transmembrane region" description="Helical" evidence="2">
    <location>
        <begin position="149"/>
        <end position="173"/>
    </location>
</feature>
<dbReference type="GeneID" id="87894271"/>
<evidence type="ECO:0000256" key="2">
    <source>
        <dbReference type="SAM" id="Phobius"/>
    </source>
</evidence>
<reference evidence="3 4" key="1">
    <citation type="journal article" date="2023" name="bioRxiv">
        <title>High-quality genome assemblies of four members of thePodospora anserinaspecies complex.</title>
        <authorList>
            <person name="Ament-Velasquez S.L."/>
            <person name="Vogan A.A."/>
            <person name="Wallerman O."/>
            <person name="Hartmann F."/>
            <person name="Gautier V."/>
            <person name="Silar P."/>
            <person name="Giraud T."/>
            <person name="Johannesson H."/>
        </authorList>
    </citation>
    <scope>NUCLEOTIDE SEQUENCE [LARGE SCALE GENOMIC DNA]</scope>
    <source>
        <strain evidence="3 4">CBS 112042</strain>
    </source>
</reference>
<evidence type="ECO:0000256" key="1">
    <source>
        <dbReference type="SAM" id="MobiDB-lite"/>
    </source>
</evidence>
<dbReference type="Gene3D" id="3.50.4.10">
    <property type="entry name" value="Hepatocyte Growth Factor"/>
    <property type="match status" value="1"/>
</dbReference>
<gene>
    <name evidence="3" type="ORF">QC761_115120</name>
</gene>
<evidence type="ECO:0000313" key="4">
    <source>
        <dbReference type="Proteomes" id="UP001322138"/>
    </source>
</evidence>
<dbReference type="RefSeq" id="XP_062737976.1">
    <property type="nucleotide sequence ID" value="XM_062874789.1"/>
</dbReference>
<accession>A0ABR0FZY1</accession>
<evidence type="ECO:0008006" key="5">
    <source>
        <dbReference type="Google" id="ProtNLM"/>
    </source>
</evidence>
<organism evidence="3 4">
    <name type="scientific">Podospora bellae-mahoneyi</name>
    <dbReference type="NCBI Taxonomy" id="2093777"/>
    <lineage>
        <taxon>Eukaryota</taxon>
        <taxon>Fungi</taxon>
        <taxon>Dikarya</taxon>
        <taxon>Ascomycota</taxon>
        <taxon>Pezizomycotina</taxon>
        <taxon>Sordariomycetes</taxon>
        <taxon>Sordariomycetidae</taxon>
        <taxon>Sordariales</taxon>
        <taxon>Podosporaceae</taxon>
        <taxon>Podospora</taxon>
    </lineage>
</organism>
<feature type="compositionally biased region" description="Polar residues" evidence="1">
    <location>
        <begin position="33"/>
        <end position="45"/>
    </location>
</feature>
<dbReference type="EMBL" id="JAFFGZ010000001">
    <property type="protein sequence ID" value="KAK4649001.1"/>
    <property type="molecule type" value="Genomic_DNA"/>
</dbReference>